<reference evidence="2" key="1">
    <citation type="submission" date="2016-01" db="EMBL/GenBank/DDBJ databases">
        <authorList>
            <person name="Peeters C."/>
        </authorList>
    </citation>
    <scope>NUCLEOTIDE SEQUENCE</scope>
    <source>
        <strain evidence="2">LMG 29322</strain>
    </source>
</reference>
<evidence type="ECO:0000256" key="1">
    <source>
        <dbReference type="SAM" id="SignalP"/>
    </source>
</evidence>
<gene>
    <name evidence="2" type="ORF">AWB79_04931</name>
</gene>
<accession>A0A158C8J3</accession>
<name>A0A158C8J3_9BURK</name>
<dbReference type="AlphaFoldDB" id="A0A158C8J3"/>
<evidence type="ECO:0000313" key="3">
    <source>
        <dbReference type="Proteomes" id="UP000054851"/>
    </source>
</evidence>
<proteinExistence type="predicted"/>
<feature type="chain" id="PRO_5007622737" evidence="1">
    <location>
        <begin position="25"/>
        <end position="90"/>
    </location>
</feature>
<feature type="signal peptide" evidence="1">
    <location>
        <begin position="1"/>
        <end position="24"/>
    </location>
</feature>
<dbReference type="Proteomes" id="UP000054851">
    <property type="component" value="Unassembled WGS sequence"/>
</dbReference>
<keyword evidence="3" id="KW-1185">Reference proteome</keyword>
<keyword evidence="1" id="KW-0732">Signal</keyword>
<dbReference type="EMBL" id="FCOA02000019">
    <property type="protein sequence ID" value="SAK78675.1"/>
    <property type="molecule type" value="Genomic_DNA"/>
</dbReference>
<sequence length="90" mass="9836">MFRSHSIPGAAALVACFLSFSAVAAGPVHTAAPLPDARILSAAPFVFQADREIFSNMQAEPSDSRIFKSIEPMRSVDQFPDNRLKRQSMI</sequence>
<dbReference type="STRING" id="1777140.AWB79_04931"/>
<protein>
    <submittedName>
        <fullName evidence="2">Uncharacterized protein</fullName>
    </submittedName>
</protein>
<organism evidence="2 3">
    <name type="scientific">Caballeronia hypogeia</name>
    <dbReference type="NCBI Taxonomy" id="1777140"/>
    <lineage>
        <taxon>Bacteria</taxon>
        <taxon>Pseudomonadati</taxon>
        <taxon>Pseudomonadota</taxon>
        <taxon>Betaproteobacteria</taxon>
        <taxon>Burkholderiales</taxon>
        <taxon>Burkholderiaceae</taxon>
        <taxon>Caballeronia</taxon>
    </lineage>
</organism>
<comment type="caution">
    <text evidence="2">The sequence shown here is derived from an EMBL/GenBank/DDBJ whole genome shotgun (WGS) entry which is preliminary data.</text>
</comment>
<evidence type="ECO:0000313" key="2">
    <source>
        <dbReference type="EMBL" id="SAK78675.1"/>
    </source>
</evidence>
<dbReference type="PROSITE" id="PS51257">
    <property type="entry name" value="PROKAR_LIPOPROTEIN"/>
    <property type="match status" value="1"/>
</dbReference>